<keyword evidence="8 13" id="KW-0408">Iron</keyword>
<dbReference type="CDD" id="cd01879">
    <property type="entry name" value="FeoB"/>
    <property type="match status" value="1"/>
</dbReference>
<accession>A0ABW1KUY7</accession>
<evidence type="ECO:0000259" key="14">
    <source>
        <dbReference type="PROSITE" id="PS51711"/>
    </source>
</evidence>
<feature type="domain" description="FeoB-type G" evidence="14">
    <location>
        <begin position="10"/>
        <end position="176"/>
    </location>
</feature>
<dbReference type="PANTHER" id="PTHR43185:SF1">
    <property type="entry name" value="FE(2+) TRANSPORTER FEOB"/>
    <property type="match status" value="1"/>
</dbReference>
<dbReference type="InterPro" id="IPR050860">
    <property type="entry name" value="FeoB_GTPase"/>
</dbReference>
<evidence type="ECO:0000256" key="12">
    <source>
        <dbReference type="NCBIfam" id="TIGR00437"/>
    </source>
</evidence>
<evidence type="ECO:0000256" key="8">
    <source>
        <dbReference type="ARBA" id="ARBA00023004"/>
    </source>
</evidence>
<dbReference type="EMBL" id="JBHPON010000001">
    <property type="protein sequence ID" value="MFC6035784.1"/>
    <property type="molecule type" value="Genomic_DNA"/>
</dbReference>
<evidence type="ECO:0000256" key="4">
    <source>
        <dbReference type="ARBA" id="ARBA00022496"/>
    </source>
</evidence>
<comment type="caution">
    <text evidence="15">The sequence shown here is derived from an EMBL/GenBank/DDBJ whole genome shotgun (WGS) entry which is preliminary data.</text>
</comment>
<dbReference type="InterPro" id="IPR027417">
    <property type="entry name" value="P-loop_NTPase"/>
</dbReference>
<dbReference type="NCBIfam" id="TIGR00231">
    <property type="entry name" value="small_GTP"/>
    <property type="match status" value="1"/>
</dbReference>
<dbReference type="InterPro" id="IPR005225">
    <property type="entry name" value="Small_GTP-bd"/>
</dbReference>
<evidence type="ECO:0000256" key="6">
    <source>
        <dbReference type="ARBA" id="ARBA00022741"/>
    </source>
</evidence>
<dbReference type="Proteomes" id="UP001596116">
    <property type="component" value="Unassembled WGS sequence"/>
</dbReference>
<dbReference type="NCBIfam" id="TIGR00437">
    <property type="entry name" value="feoB"/>
    <property type="match status" value="1"/>
</dbReference>
<dbReference type="PRINTS" id="PR00326">
    <property type="entry name" value="GTP1OBG"/>
</dbReference>
<keyword evidence="11 13" id="KW-0472">Membrane</keyword>
<keyword evidence="5 13" id="KW-0812">Transmembrane</keyword>
<dbReference type="InterPro" id="IPR003373">
    <property type="entry name" value="Fe2_transport_prot-B"/>
</dbReference>
<feature type="transmembrane region" description="Helical" evidence="13">
    <location>
        <begin position="401"/>
        <end position="422"/>
    </location>
</feature>
<evidence type="ECO:0000256" key="2">
    <source>
        <dbReference type="ARBA" id="ARBA00022448"/>
    </source>
</evidence>
<evidence type="ECO:0000256" key="5">
    <source>
        <dbReference type="ARBA" id="ARBA00022692"/>
    </source>
</evidence>
<sequence>MSAAATDIAPTRIALVGAPNCGKSTLFNGLTGGRAKVANYPGATVETRHGRFTTPAGRNVDLIDLPGFYGMSPRSLDERLALDTVLGKLDTAPELILALVDAATLRTHLQSVLQLRAIGAPMIVVLNMFDLATRDGLEIDIDRLEKELGLPVVTANATRKAGREALLAKLDAALAKKEIAAPPPGPFPAPEDVRAHQIEARRIASAAITYEPPFNRATRAIDRVVLHPVAGPFILAGLLFTMFQMVYTWSAGPVDMLDAGAGALGDFVAAHLPSGWLRDLLVDGVIAGVGSVVVFLPQIIILFTFILILEASGYMARAAFLMDEIMHRFGLNGRAFIPLLSSFACAIPGIMASRVIENDRDRLTTILIAPLMTCSARLPVYALIIGAFIPAEKVGLFNLQGLVLFALYITGIISAVLIAFIFKRTIAKARSQPLIMELPTYKLPNAKDFFISLWIRAAAFLKRAGTVILTTSVILWFLAAYPASAASLKESYAGRLGGLLEPLLAPIGFNLEIAIALVPGMAAREVAVGALGTVYAVHGAAENSSGLAETLQSAWSLPTALAFLAWYVFAPQCFATLATIRRETGSWKWAGFALGYLFALAYAAAGLTFWTSRAAGL</sequence>
<evidence type="ECO:0000313" key="15">
    <source>
        <dbReference type="EMBL" id="MFC6035784.1"/>
    </source>
</evidence>
<name>A0ABW1KUY7_9PROT</name>
<feature type="transmembrane region" description="Helical" evidence="13">
    <location>
        <begin position="224"/>
        <end position="247"/>
    </location>
</feature>
<keyword evidence="10 13" id="KW-0342">GTP-binding</keyword>
<protein>
    <recommendedName>
        <fullName evidence="12 13">Ferrous iron transport protein B</fullName>
    </recommendedName>
</protein>
<dbReference type="Pfam" id="PF02421">
    <property type="entry name" value="FeoB_N"/>
    <property type="match status" value="1"/>
</dbReference>
<feature type="transmembrane region" description="Helical" evidence="13">
    <location>
        <begin position="589"/>
        <end position="610"/>
    </location>
</feature>
<keyword evidence="4 13" id="KW-0410">Iron transport</keyword>
<keyword evidence="9" id="KW-0406">Ion transport</keyword>
<organism evidence="15 16">
    <name type="scientific">Hyphococcus aureus</name>
    <dbReference type="NCBI Taxonomy" id="2666033"/>
    <lineage>
        <taxon>Bacteria</taxon>
        <taxon>Pseudomonadati</taxon>
        <taxon>Pseudomonadota</taxon>
        <taxon>Alphaproteobacteria</taxon>
        <taxon>Parvularculales</taxon>
        <taxon>Parvularculaceae</taxon>
        <taxon>Hyphococcus</taxon>
    </lineage>
</organism>
<keyword evidence="16" id="KW-1185">Reference proteome</keyword>
<comment type="similarity">
    <text evidence="13">Belongs to the TRAFAC class TrmE-Era-EngA-EngB-Septin-like GTPase superfamily. FeoB GTPase (TC 9.A.8) family.</text>
</comment>
<evidence type="ECO:0000256" key="1">
    <source>
        <dbReference type="ARBA" id="ARBA00004651"/>
    </source>
</evidence>
<dbReference type="InterPro" id="IPR006073">
    <property type="entry name" value="GTP-bd"/>
</dbReference>
<dbReference type="RefSeq" id="WP_379878639.1">
    <property type="nucleotide sequence ID" value="NZ_JBHPON010000001.1"/>
</dbReference>
<evidence type="ECO:0000256" key="9">
    <source>
        <dbReference type="ARBA" id="ARBA00023065"/>
    </source>
</evidence>
<dbReference type="Gene3D" id="3.40.50.300">
    <property type="entry name" value="P-loop containing nucleotide triphosphate hydrolases"/>
    <property type="match status" value="1"/>
</dbReference>
<dbReference type="SUPFAM" id="SSF52540">
    <property type="entry name" value="P-loop containing nucleoside triphosphate hydrolases"/>
    <property type="match status" value="1"/>
</dbReference>
<evidence type="ECO:0000256" key="3">
    <source>
        <dbReference type="ARBA" id="ARBA00022475"/>
    </source>
</evidence>
<proteinExistence type="inferred from homology"/>
<dbReference type="InterPro" id="IPR011640">
    <property type="entry name" value="Fe2_transport_prot_B_C"/>
</dbReference>
<dbReference type="PANTHER" id="PTHR43185">
    <property type="entry name" value="FERROUS IRON TRANSPORT PROTEIN B"/>
    <property type="match status" value="1"/>
</dbReference>
<feature type="transmembrane region" description="Helical" evidence="13">
    <location>
        <begin position="555"/>
        <end position="577"/>
    </location>
</feature>
<keyword evidence="7 13" id="KW-1133">Transmembrane helix</keyword>
<dbReference type="Pfam" id="PF07664">
    <property type="entry name" value="FeoB_C"/>
    <property type="match status" value="1"/>
</dbReference>
<feature type="transmembrane region" description="Helical" evidence="13">
    <location>
        <begin position="464"/>
        <end position="483"/>
    </location>
</feature>
<gene>
    <name evidence="15" type="primary">feoB</name>
    <name evidence="15" type="ORF">ACFMB1_09535</name>
</gene>
<feature type="transmembrane region" description="Helical" evidence="13">
    <location>
        <begin position="363"/>
        <end position="389"/>
    </location>
</feature>
<keyword evidence="2 13" id="KW-0813">Transport</keyword>
<keyword evidence="3" id="KW-1003">Cell membrane</keyword>
<evidence type="ECO:0000256" key="10">
    <source>
        <dbReference type="ARBA" id="ARBA00023134"/>
    </source>
</evidence>
<comment type="function">
    <text evidence="13">Probable transporter of a GTP-driven Fe(2+) uptake system.</text>
</comment>
<dbReference type="InterPro" id="IPR011642">
    <property type="entry name" value="Gate_dom"/>
</dbReference>
<evidence type="ECO:0000313" key="16">
    <source>
        <dbReference type="Proteomes" id="UP001596116"/>
    </source>
</evidence>
<reference evidence="15 16" key="1">
    <citation type="submission" date="2024-09" db="EMBL/GenBank/DDBJ databases">
        <authorList>
            <person name="Zhang Z.-H."/>
        </authorList>
    </citation>
    <scope>NUCLEOTIDE SEQUENCE [LARGE SCALE GENOMIC DNA]</scope>
    <source>
        <strain evidence="15 16">HHTR114</strain>
    </source>
</reference>
<dbReference type="InterPro" id="IPR030389">
    <property type="entry name" value="G_FEOB_dom"/>
</dbReference>
<evidence type="ECO:0000256" key="7">
    <source>
        <dbReference type="ARBA" id="ARBA00022989"/>
    </source>
</evidence>
<evidence type="ECO:0000256" key="11">
    <source>
        <dbReference type="ARBA" id="ARBA00023136"/>
    </source>
</evidence>
<comment type="caution">
    <text evidence="13">Lacks conserved residue(s) required for the propagation of feature annotation.</text>
</comment>
<dbReference type="Pfam" id="PF07670">
    <property type="entry name" value="Gate"/>
    <property type="match status" value="2"/>
</dbReference>
<comment type="subcellular location">
    <subcellularLocation>
        <location evidence="13">Cell inner membrane</location>
        <topology evidence="13">Multi-pass membrane protein</topology>
    </subcellularLocation>
    <subcellularLocation>
        <location evidence="1">Cell membrane</location>
        <topology evidence="1">Multi-pass membrane protein</topology>
    </subcellularLocation>
</comment>
<dbReference type="PROSITE" id="PS51711">
    <property type="entry name" value="G_FEOB"/>
    <property type="match status" value="1"/>
</dbReference>
<keyword evidence="6" id="KW-0547">Nucleotide-binding</keyword>
<evidence type="ECO:0000256" key="13">
    <source>
        <dbReference type="RuleBase" id="RU362098"/>
    </source>
</evidence>
<feature type="transmembrane region" description="Helical" evidence="13">
    <location>
        <begin position="284"/>
        <end position="309"/>
    </location>
</feature>